<feature type="transmembrane region" description="Helical" evidence="1">
    <location>
        <begin position="13"/>
        <end position="46"/>
    </location>
</feature>
<accession>A0A6J6NXP0</accession>
<name>A0A6J6NXP0_9ZZZZ</name>
<organism evidence="2">
    <name type="scientific">freshwater metagenome</name>
    <dbReference type="NCBI Taxonomy" id="449393"/>
    <lineage>
        <taxon>unclassified sequences</taxon>
        <taxon>metagenomes</taxon>
        <taxon>ecological metagenomes</taxon>
    </lineage>
</organism>
<keyword evidence="1" id="KW-1133">Transmembrane helix</keyword>
<proteinExistence type="predicted"/>
<sequence length="81" mass="8727">MKDSFTLDQIRRFSLAVVVIGLIVAISGAVRTGSIVISLGAASIALARYSQLKVKRNIELILPIMICIMLFALALSLPNAR</sequence>
<reference evidence="2" key="1">
    <citation type="submission" date="2020-05" db="EMBL/GenBank/DDBJ databases">
        <authorList>
            <person name="Chiriac C."/>
            <person name="Salcher M."/>
            <person name="Ghai R."/>
            <person name="Kavagutti S V."/>
        </authorList>
    </citation>
    <scope>NUCLEOTIDE SEQUENCE</scope>
</reference>
<dbReference type="EMBL" id="CAEZXQ010000028">
    <property type="protein sequence ID" value="CAB4689438.1"/>
    <property type="molecule type" value="Genomic_DNA"/>
</dbReference>
<evidence type="ECO:0000256" key="1">
    <source>
        <dbReference type="SAM" id="Phobius"/>
    </source>
</evidence>
<keyword evidence="1" id="KW-0812">Transmembrane</keyword>
<keyword evidence="1" id="KW-0472">Membrane</keyword>
<protein>
    <submittedName>
        <fullName evidence="2">Unannotated protein</fullName>
    </submittedName>
</protein>
<feature type="transmembrane region" description="Helical" evidence="1">
    <location>
        <begin position="58"/>
        <end position="77"/>
    </location>
</feature>
<evidence type="ECO:0000313" key="2">
    <source>
        <dbReference type="EMBL" id="CAB4689438.1"/>
    </source>
</evidence>
<gene>
    <name evidence="2" type="ORF">UFOPK2576_00335</name>
</gene>
<dbReference type="AlphaFoldDB" id="A0A6J6NXP0"/>